<organism evidence="4 5">
    <name type="scientific">Streptomyces angustmyceticus</name>
    <dbReference type="NCBI Taxonomy" id="285578"/>
    <lineage>
        <taxon>Bacteria</taxon>
        <taxon>Bacillati</taxon>
        <taxon>Actinomycetota</taxon>
        <taxon>Actinomycetes</taxon>
        <taxon>Kitasatosporales</taxon>
        <taxon>Streptomycetaceae</taxon>
        <taxon>Streptomyces</taxon>
    </lineage>
</organism>
<gene>
    <name evidence="4" type="ORF">San01_57730</name>
</gene>
<dbReference type="Pfam" id="PF07228">
    <property type="entry name" value="SpoIIE"/>
    <property type="match status" value="1"/>
</dbReference>
<evidence type="ECO:0000313" key="5">
    <source>
        <dbReference type="Proteomes" id="UP000325598"/>
    </source>
</evidence>
<dbReference type="PANTHER" id="PTHR43156">
    <property type="entry name" value="STAGE II SPORULATION PROTEIN E-RELATED"/>
    <property type="match status" value="1"/>
</dbReference>
<dbReference type="OrthoDB" id="342342at2"/>
<evidence type="ECO:0000256" key="1">
    <source>
        <dbReference type="ARBA" id="ARBA00022801"/>
    </source>
</evidence>
<sequence length="379" mass="39357">MKRSQPTPTRVSWLLAALALVVGVLLDLFAPQPYTGLPLLAAAPLVAGAMLSFRAALVVVCTACVVSVGLDLERGRPATARYVDLAVVGLIGVLALAVNRLLRRQGRDLALARDVAEAVQLAVLPDPPGEVGPLAVAAGYTTAQAEARIGGDLYAVQETPFGVRMIIGDVRGKGLEAVAAVSVAIGAFRQEAEYAPTLAALVERLDEAMARAAARAGPVTAGEGFTTAVLAQVSADGGALSLVNRGHPPPYLVHGGRLVRLDPTLPQLPLGMGLGDASSAGSAPVDVVRLPPGASLLLVTDGVTEARDARGTFYDPAVSRRMGRRFTEPEALVAALTKDVGRWTGEHHQDDMAILAVTRRRALPLTAPGGTAPPRRHRP</sequence>
<keyword evidence="2" id="KW-1133">Transmembrane helix</keyword>
<dbReference type="SMART" id="SM00331">
    <property type="entry name" value="PP2C_SIG"/>
    <property type="match status" value="1"/>
</dbReference>
<dbReference type="PANTHER" id="PTHR43156:SF2">
    <property type="entry name" value="STAGE II SPORULATION PROTEIN E"/>
    <property type="match status" value="1"/>
</dbReference>
<dbReference type="RefSeq" id="WP_086716415.1">
    <property type="nucleotide sequence ID" value="NZ_BLAG01000018.1"/>
</dbReference>
<dbReference type="FunFam" id="3.60.40.10:FF:000058">
    <property type="entry name" value="Stage II sporulation protein E"/>
    <property type="match status" value="1"/>
</dbReference>
<dbReference type="EMBL" id="BLAG01000018">
    <property type="protein sequence ID" value="GES33285.1"/>
    <property type="molecule type" value="Genomic_DNA"/>
</dbReference>
<feature type="domain" description="PPM-type phosphatase" evidence="3">
    <location>
        <begin position="134"/>
        <end position="359"/>
    </location>
</feature>
<keyword evidence="2" id="KW-0472">Membrane</keyword>
<comment type="caution">
    <text evidence="4">The sequence shown here is derived from an EMBL/GenBank/DDBJ whole genome shotgun (WGS) entry which is preliminary data.</text>
</comment>
<feature type="transmembrane region" description="Helical" evidence="2">
    <location>
        <begin position="12"/>
        <end position="30"/>
    </location>
</feature>
<evidence type="ECO:0000259" key="3">
    <source>
        <dbReference type="SMART" id="SM00331"/>
    </source>
</evidence>
<evidence type="ECO:0000313" key="4">
    <source>
        <dbReference type="EMBL" id="GES33285.1"/>
    </source>
</evidence>
<name>A0A5J4LS87_9ACTN</name>
<dbReference type="InterPro" id="IPR001932">
    <property type="entry name" value="PPM-type_phosphatase-like_dom"/>
</dbReference>
<keyword evidence="1" id="KW-0378">Hydrolase</keyword>
<keyword evidence="2" id="KW-0812">Transmembrane</keyword>
<proteinExistence type="predicted"/>
<dbReference type="SUPFAM" id="SSF81606">
    <property type="entry name" value="PP2C-like"/>
    <property type="match status" value="1"/>
</dbReference>
<evidence type="ECO:0000256" key="2">
    <source>
        <dbReference type="SAM" id="Phobius"/>
    </source>
</evidence>
<keyword evidence="5" id="KW-1185">Reference proteome</keyword>
<dbReference type="GeneID" id="96755259"/>
<accession>A0A5J4LS87</accession>
<dbReference type="InterPro" id="IPR036457">
    <property type="entry name" value="PPM-type-like_dom_sf"/>
</dbReference>
<dbReference type="Proteomes" id="UP000325598">
    <property type="component" value="Unassembled WGS sequence"/>
</dbReference>
<feature type="transmembrane region" description="Helical" evidence="2">
    <location>
        <begin position="82"/>
        <end position="102"/>
    </location>
</feature>
<dbReference type="AlphaFoldDB" id="A0A5J4LS87"/>
<dbReference type="InterPro" id="IPR052016">
    <property type="entry name" value="Bact_Sigma-Reg"/>
</dbReference>
<dbReference type="GO" id="GO:0016791">
    <property type="term" value="F:phosphatase activity"/>
    <property type="evidence" value="ECO:0007669"/>
    <property type="project" value="TreeGrafter"/>
</dbReference>
<feature type="transmembrane region" description="Helical" evidence="2">
    <location>
        <begin position="42"/>
        <end position="70"/>
    </location>
</feature>
<protein>
    <recommendedName>
        <fullName evidence="3">PPM-type phosphatase domain-containing protein</fullName>
    </recommendedName>
</protein>
<reference evidence="4 5" key="1">
    <citation type="submission" date="2019-10" db="EMBL/GenBank/DDBJ databases">
        <title>Whole genome shotgun sequence of Streptomyces angustmyceticus NBRC 3934.</title>
        <authorList>
            <person name="Hosoyama A."/>
            <person name="Ichikawa N."/>
            <person name="Kimura A."/>
            <person name="Kitahashi Y."/>
            <person name="Komaki H."/>
            <person name="Uohara A."/>
        </authorList>
    </citation>
    <scope>NUCLEOTIDE SEQUENCE [LARGE SCALE GENOMIC DNA]</scope>
    <source>
        <strain evidence="4 5">NBRC 3934</strain>
    </source>
</reference>
<dbReference type="Gene3D" id="3.60.40.10">
    <property type="entry name" value="PPM-type phosphatase domain"/>
    <property type="match status" value="1"/>
</dbReference>